<dbReference type="Proteomes" id="UP000475862">
    <property type="component" value="Unassembled WGS sequence"/>
</dbReference>
<dbReference type="PANTHER" id="PTHR35385">
    <property type="entry name" value="PROTEIN B, PUTATIVE-RELATED-RELATED"/>
    <property type="match status" value="1"/>
</dbReference>
<proteinExistence type="predicted"/>
<evidence type="ECO:0000313" key="2">
    <source>
        <dbReference type="Proteomes" id="UP000475862"/>
    </source>
</evidence>
<reference evidence="1 2" key="1">
    <citation type="submission" date="2019-08" db="EMBL/GenBank/DDBJ databases">
        <title>The genome of the soybean aphid Biotype 1, its phylome, world population structure and adaptation to the North American continent.</title>
        <authorList>
            <person name="Giordano R."/>
            <person name="Donthu R.K."/>
            <person name="Hernandez A.G."/>
            <person name="Wright C.L."/>
            <person name="Zimin A.V."/>
        </authorList>
    </citation>
    <scope>NUCLEOTIDE SEQUENCE [LARGE SCALE GENOMIC DNA]</scope>
    <source>
        <tissue evidence="1">Whole aphids</tissue>
    </source>
</reference>
<sequence length="370" mass="42632">MFGLIEIKPGTFRGNLVNEVDINEYIKSYSLKTNTRWCVESSKMSTRFVCRKIFKCHHSSFHKKTPKENNKGKSKNNLYVKDGLPAVISIQNDHNHTVVSEEALSYLRPTKGLNIQFEAYFNSGLGISESIRIHEENIELKHGINSTELANAHINPKYRTVRYWYDEWKKLYLGPHSGIGVNKILEEKMYEYEKNNIIVKFQKDPFAITIITPIMQRAHNLKFAKDIAFVDSTASCDSQSHSVTFMLTACGIGAVPLAVMITKGQSLDDYIVVFKLLKEAVPLAFCSLGYRLQFLTDDSEAERQALQYVLPNSKSLLCRFHICQSVWCGLFEKKNSILILKIEKYFMENFKHNMIFQAYFSSRTYKFTGF</sequence>
<evidence type="ECO:0008006" key="3">
    <source>
        <dbReference type="Google" id="ProtNLM"/>
    </source>
</evidence>
<dbReference type="AlphaFoldDB" id="A0A6G0SUQ6"/>
<name>A0A6G0SUQ6_APHGL</name>
<dbReference type="OrthoDB" id="6597347at2759"/>
<gene>
    <name evidence="1" type="ORF">AGLY_018158</name>
</gene>
<evidence type="ECO:0000313" key="1">
    <source>
        <dbReference type="EMBL" id="KAE9521441.1"/>
    </source>
</evidence>
<accession>A0A6G0SUQ6</accession>
<keyword evidence="2" id="KW-1185">Reference proteome</keyword>
<organism evidence="1 2">
    <name type="scientific">Aphis glycines</name>
    <name type="common">Soybean aphid</name>
    <dbReference type="NCBI Taxonomy" id="307491"/>
    <lineage>
        <taxon>Eukaryota</taxon>
        <taxon>Metazoa</taxon>
        <taxon>Ecdysozoa</taxon>
        <taxon>Arthropoda</taxon>
        <taxon>Hexapoda</taxon>
        <taxon>Insecta</taxon>
        <taxon>Pterygota</taxon>
        <taxon>Neoptera</taxon>
        <taxon>Paraneoptera</taxon>
        <taxon>Hemiptera</taxon>
        <taxon>Sternorrhyncha</taxon>
        <taxon>Aphidomorpha</taxon>
        <taxon>Aphidoidea</taxon>
        <taxon>Aphididae</taxon>
        <taxon>Aphidini</taxon>
        <taxon>Aphis</taxon>
        <taxon>Aphis</taxon>
    </lineage>
</organism>
<comment type="caution">
    <text evidence="1">The sequence shown here is derived from an EMBL/GenBank/DDBJ whole genome shotgun (WGS) entry which is preliminary data.</text>
</comment>
<protein>
    <recommendedName>
        <fullName evidence="3">MULE transposase domain-containing protein</fullName>
    </recommendedName>
</protein>
<dbReference type="PANTHER" id="PTHR35385:SF2">
    <property type="entry name" value="PROTEIN B, PUTATIVE-RELATED"/>
    <property type="match status" value="1"/>
</dbReference>
<dbReference type="EMBL" id="VYZN01002870">
    <property type="protein sequence ID" value="KAE9521441.1"/>
    <property type="molecule type" value="Genomic_DNA"/>
</dbReference>